<evidence type="ECO:0000256" key="1">
    <source>
        <dbReference type="SAM" id="Phobius"/>
    </source>
</evidence>
<proteinExistence type="predicted"/>
<keyword evidence="3" id="KW-1185">Reference proteome</keyword>
<comment type="caution">
    <text evidence="2">The sequence shown here is derived from an EMBL/GenBank/DDBJ whole genome shotgun (WGS) entry which is preliminary data.</text>
</comment>
<evidence type="ECO:0000313" key="2">
    <source>
        <dbReference type="EMBL" id="MFD2486798.1"/>
    </source>
</evidence>
<dbReference type="RefSeq" id="WP_344267125.1">
    <property type="nucleotide sequence ID" value="NZ_BAAAHV010000005.1"/>
</dbReference>
<evidence type="ECO:0008006" key="4">
    <source>
        <dbReference type="Google" id="ProtNLM"/>
    </source>
</evidence>
<reference evidence="3" key="1">
    <citation type="journal article" date="2019" name="Int. J. Syst. Evol. Microbiol.">
        <title>The Global Catalogue of Microorganisms (GCM) 10K type strain sequencing project: providing services to taxonomists for standard genome sequencing and annotation.</title>
        <authorList>
            <consortium name="The Broad Institute Genomics Platform"/>
            <consortium name="The Broad Institute Genome Sequencing Center for Infectious Disease"/>
            <person name="Wu L."/>
            <person name="Ma J."/>
        </authorList>
    </citation>
    <scope>NUCLEOTIDE SEQUENCE [LARGE SCALE GENOMIC DNA]</scope>
    <source>
        <strain evidence="3">CGMCC 4.7638</strain>
    </source>
</reference>
<keyword evidence="1" id="KW-0812">Transmembrane</keyword>
<accession>A0ABW5IC06</accession>
<sequence length="298" mass="31183">MEKRRVSAWWYLLPLGLAAATLLCGPLVRAYGNGLVERAANPAAVPGAVVTLEMRPGVTYRIFQEPLDGEIGGVWTFSVGNRPTPELRGTGESRSGFRNPPQQVVYAGRTFVYVDSLLSGRPATATVSRGGGQLLVEEAAVSGPAVTGVAIMAGVSLLALMLVAAARLLTRRFPARPAAVRGRLSAPRRGWAVAGAVLAVLASVVIATSPNATDGTAGVYWLFTLAAAVPVFAIGPRQFRVSCLAAGTALVAFSVIGFFWFFVYLLPSGIILLATGFSTPVMPPRAPEAPSAPDPRAR</sequence>
<evidence type="ECO:0000313" key="3">
    <source>
        <dbReference type="Proteomes" id="UP001597542"/>
    </source>
</evidence>
<gene>
    <name evidence="2" type="ORF">ACFSUT_41455</name>
</gene>
<organism evidence="2 3">
    <name type="scientific">Amycolatopsis albidoflavus</name>
    <dbReference type="NCBI Taxonomy" id="102226"/>
    <lineage>
        <taxon>Bacteria</taxon>
        <taxon>Bacillati</taxon>
        <taxon>Actinomycetota</taxon>
        <taxon>Actinomycetes</taxon>
        <taxon>Pseudonocardiales</taxon>
        <taxon>Pseudonocardiaceae</taxon>
        <taxon>Amycolatopsis</taxon>
    </lineage>
</organism>
<keyword evidence="1" id="KW-0472">Membrane</keyword>
<feature type="transmembrane region" description="Helical" evidence="1">
    <location>
        <begin position="219"/>
        <end position="236"/>
    </location>
</feature>
<protein>
    <recommendedName>
        <fullName evidence="4">DUF3592 domain-containing protein</fullName>
    </recommendedName>
</protein>
<dbReference type="Proteomes" id="UP001597542">
    <property type="component" value="Unassembled WGS sequence"/>
</dbReference>
<feature type="transmembrane region" description="Helical" evidence="1">
    <location>
        <begin position="145"/>
        <end position="169"/>
    </location>
</feature>
<feature type="transmembrane region" description="Helical" evidence="1">
    <location>
        <begin position="190"/>
        <end position="207"/>
    </location>
</feature>
<feature type="transmembrane region" description="Helical" evidence="1">
    <location>
        <begin position="243"/>
        <end position="266"/>
    </location>
</feature>
<keyword evidence="1" id="KW-1133">Transmembrane helix</keyword>
<name>A0ABW5IC06_9PSEU</name>
<dbReference type="EMBL" id="JBHUKQ010000024">
    <property type="protein sequence ID" value="MFD2486798.1"/>
    <property type="molecule type" value="Genomic_DNA"/>
</dbReference>